<organism evidence="2">
    <name type="scientific">Amblyomma americanum</name>
    <name type="common">Lone star tick</name>
    <dbReference type="NCBI Taxonomy" id="6943"/>
    <lineage>
        <taxon>Eukaryota</taxon>
        <taxon>Metazoa</taxon>
        <taxon>Ecdysozoa</taxon>
        <taxon>Arthropoda</taxon>
        <taxon>Chelicerata</taxon>
        <taxon>Arachnida</taxon>
        <taxon>Acari</taxon>
        <taxon>Parasitiformes</taxon>
        <taxon>Ixodida</taxon>
        <taxon>Ixodoidea</taxon>
        <taxon>Ixodidae</taxon>
        <taxon>Amblyomminae</taxon>
        <taxon>Amblyomma</taxon>
    </lineage>
</organism>
<dbReference type="EMBL" id="GBZX01001204">
    <property type="protein sequence ID" value="JAG91536.1"/>
    <property type="molecule type" value="mRNA"/>
</dbReference>
<accession>A0A0C9RVM4</accession>
<keyword evidence="1" id="KW-0732">Signal</keyword>
<dbReference type="AlphaFoldDB" id="A0A0C9RVM4"/>
<protein>
    <submittedName>
        <fullName evidence="2">Putative secreted protein</fullName>
    </submittedName>
</protein>
<evidence type="ECO:0000313" key="2">
    <source>
        <dbReference type="EMBL" id="JAG91536.1"/>
    </source>
</evidence>
<feature type="signal peptide" evidence="1">
    <location>
        <begin position="1"/>
        <end position="21"/>
    </location>
</feature>
<name>A0A0C9RVM4_AMBAM</name>
<proteinExistence type="evidence at transcript level"/>
<sequence>MRAAVFIFIGLLLNELQPAQGQGEKCYRDTRCRRADKGRGRAAWFLKRGSSTCYKTWVTGCKNCGMRSLFDCKHWCISDD</sequence>
<feature type="chain" id="PRO_5002202489" evidence="1">
    <location>
        <begin position="22"/>
        <end position="80"/>
    </location>
</feature>
<evidence type="ECO:0000256" key="1">
    <source>
        <dbReference type="SAM" id="SignalP"/>
    </source>
</evidence>
<reference evidence="2" key="1">
    <citation type="journal article" date="2015" name="PLoS ONE">
        <title>An Insight into the Sialome of the Lone Star Tick, Amblyomma americanum, with a Glimpse on Its Time Dependent Gene Expression.</title>
        <authorList>
            <person name="Karim S."/>
            <person name="Ribeiro J.M."/>
        </authorList>
    </citation>
    <scope>NUCLEOTIDE SEQUENCE</scope>
    <source>
        <tissue evidence="2">Salivary gland</tissue>
    </source>
</reference>